<name>A0A3N4NYI4_9FLAO</name>
<organism evidence="3 4">
    <name type="scientific">Aureibaculum marinum</name>
    <dbReference type="NCBI Taxonomy" id="2487930"/>
    <lineage>
        <taxon>Bacteria</taxon>
        <taxon>Pseudomonadati</taxon>
        <taxon>Bacteroidota</taxon>
        <taxon>Flavobacteriia</taxon>
        <taxon>Flavobacteriales</taxon>
        <taxon>Flavobacteriaceae</taxon>
        <taxon>Aureibaculum</taxon>
    </lineage>
</organism>
<feature type="transmembrane region" description="Helical" evidence="1">
    <location>
        <begin position="331"/>
        <end position="348"/>
    </location>
</feature>
<reference evidence="3 4" key="1">
    <citation type="submission" date="2018-11" db="EMBL/GenBank/DDBJ databases">
        <title>Aureibaculum marinum gen. nov., sp. nov., a member of the family Flavobacteriaceae isolated from the Bohai Sea.</title>
        <authorList>
            <person name="Ji X."/>
        </authorList>
    </citation>
    <scope>NUCLEOTIDE SEQUENCE [LARGE SCALE GENOMIC DNA]</scope>
    <source>
        <strain evidence="3 4">BH-SD17</strain>
    </source>
</reference>
<dbReference type="NCBIfam" id="TIGR00277">
    <property type="entry name" value="HDIG"/>
    <property type="match status" value="1"/>
</dbReference>
<dbReference type="PANTHER" id="PTHR36442">
    <property type="entry name" value="CYCLIC-DI-AMP PHOSPHODIESTERASE PGPH"/>
    <property type="match status" value="1"/>
</dbReference>
<dbReference type="InterPro" id="IPR011621">
    <property type="entry name" value="Metal-dep_PHydrolase_7TM_intra"/>
</dbReference>
<keyword evidence="1" id="KW-0472">Membrane</keyword>
<dbReference type="Pfam" id="PF07697">
    <property type="entry name" value="7TMR-HDED"/>
    <property type="match status" value="1"/>
</dbReference>
<proteinExistence type="predicted"/>
<dbReference type="InterPro" id="IPR006675">
    <property type="entry name" value="HDIG_dom"/>
</dbReference>
<evidence type="ECO:0000259" key="2">
    <source>
        <dbReference type="PROSITE" id="PS51831"/>
    </source>
</evidence>
<feature type="transmembrane region" description="Helical" evidence="1">
    <location>
        <begin position="360"/>
        <end position="386"/>
    </location>
</feature>
<dbReference type="RefSeq" id="WP_123897287.1">
    <property type="nucleotide sequence ID" value="NZ_RPFJ01000008.1"/>
</dbReference>
<dbReference type="Proteomes" id="UP000270856">
    <property type="component" value="Unassembled WGS sequence"/>
</dbReference>
<dbReference type="Pfam" id="PF07698">
    <property type="entry name" value="7TM-7TMR_HD"/>
    <property type="match status" value="1"/>
</dbReference>
<dbReference type="InterPro" id="IPR003607">
    <property type="entry name" value="HD/PDEase_dom"/>
</dbReference>
<dbReference type="Gene3D" id="1.10.3210.10">
    <property type="entry name" value="Hypothetical protein af1432"/>
    <property type="match status" value="1"/>
</dbReference>
<dbReference type="PANTHER" id="PTHR36442:SF1">
    <property type="entry name" value="CYCLIC-DI-AMP PHOSPHODIESTERASE PGPH"/>
    <property type="match status" value="1"/>
</dbReference>
<comment type="caution">
    <text evidence="3">The sequence shown here is derived from an EMBL/GenBank/DDBJ whole genome shotgun (WGS) entry which is preliminary data.</text>
</comment>
<dbReference type="SUPFAM" id="SSF109604">
    <property type="entry name" value="HD-domain/PDEase-like"/>
    <property type="match status" value="1"/>
</dbReference>
<dbReference type="OrthoDB" id="9806952at2"/>
<feature type="transmembrane region" description="Helical" evidence="1">
    <location>
        <begin position="20"/>
        <end position="38"/>
    </location>
</feature>
<evidence type="ECO:0000256" key="1">
    <source>
        <dbReference type="SAM" id="Phobius"/>
    </source>
</evidence>
<dbReference type="InterPro" id="IPR011624">
    <property type="entry name" value="Metal-dep_PHydrolase_7TM_extra"/>
</dbReference>
<keyword evidence="1" id="KW-0812">Transmembrane</keyword>
<evidence type="ECO:0000313" key="4">
    <source>
        <dbReference type="Proteomes" id="UP000270856"/>
    </source>
</evidence>
<keyword evidence="1" id="KW-1133">Transmembrane helix</keyword>
<dbReference type="SMART" id="SM00471">
    <property type="entry name" value="HDc"/>
    <property type="match status" value="1"/>
</dbReference>
<dbReference type="Pfam" id="PF01966">
    <property type="entry name" value="HD"/>
    <property type="match status" value="1"/>
</dbReference>
<feature type="transmembrane region" description="Helical" evidence="1">
    <location>
        <begin position="431"/>
        <end position="452"/>
    </location>
</feature>
<dbReference type="CDD" id="cd00077">
    <property type="entry name" value="HDc"/>
    <property type="match status" value="1"/>
</dbReference>
<dbReference type="InterPro" id="IPR006674">
    <property type="entry name" value="HD_domain"/>
</dbReference>
<dbReference type="EMBL" id="RPFJ01000008">
    <property type="protein sequence ID" value="RPD97926.1"/>
    <property type="molecule type" value="Genomic_DNA"/>
</dbReference>
<feature type="transmembrane region" description="Helical" evidence="1">
    <location>
        <begin position="305"/>
        <end position="325"/>
    </location>
</feature>
<accession>A0A3N4NYI4</accession>
<feature type="transmembrane region" description="Helical" evidence="1">
    <location>
        <begin position="273"/>
        <end position="293"/>
    </location>
</feature>
<dbReference type="InterPro" id="IPR052722">
    <property type="entry name" value="PgpH_phosphodiesterase"/>
</dbReference>
<dbReference type="AlphaFoldDB" id="A0A3N4NYI4"/>
<evidence type="ECO:0000313" key="3">
    <source>
        <dbReference type="EMBL" id="RPD97926.1"/>
    </source>
</evidence>
<dbReference type="PROSITE" id="PS51831">
    <property type="entry name" value="HD"/>
    <property type="match status" value="1"/>
</dbReference>
<protein>
    <submittedName>
        <fullName evidence="3">HDIG domain-containing protein</fullName>
    </submittedName>
</protein>
<gene>
    <name evidence="3" type="ORF">EGM88_07090</name>
</gene>
<feature type="transmembrane region" description="Helical" evidence="1">
    <location>
        <begin position="398"/>
        <end position="419"/>
    </location>
</feature>
<feature type="domain" description="HD" evidence="2">
    <location>
        <begin position="485"/>
        <end position="628"/>
    </location>
</feature>
<keyword evidence="4" id="KW-1185">Reference proteome</keyword>
<sequence length="690" mass="79962">MKKFNFKNFLNTLYQNHALAYKIVLFIVTTVAIVYLFPKGGHFKYEFHNGKPWQYENLYAPFDFAIQKSEQKIEEERKSITSNKKLYFTYKEEISNKVKKEIENKITNNTQDSILKSYSNKQVLNFVNNIVDIIYKKGYINENDVNRVTEKQLVALRKGNVISDVVFDNFFTSKEKAQFINDYIEKSKYKTLDTYLTPLLVQYLEPNIFFDEELTDKILQDQLNKISLTEGLVREKERIISKGDVVEGLKFRILTSLEKEYISQVWNQSNYNWIVFGYALLVALNLLMLLLFLQKYRSFIFEDNTKVTFIFFNIVLMILLVTLVVKYKVDYLYVVPLPILPIVIKAFFDARLGLFTHVLTVLLLGFIVPNSFEFIFLQIIAGIITILTVSELHRRANLFISISQITLVYMVAYFAFSIIQEGNMLKINWEYFILFALNGVLSFMALFLILIYEKAFGLVSDVSLLELSNTNSKLLRELGEKAPGTFQHSIQVANLAEASANEIGANAMLVRTGALYHDIGKMVNPKYFTENQTTSVNPHNDLTPKDSAKIIIDHVIDGVEIAKKYRLPERIIDFIRTHHGTSLVYYFYKQQEKENPEDLKIEDFSYKGPIPFSKETAILMMCDASEAASKSLKEPTAQLIDDLIEKIVDSQMANGQFMNADITFKEIQTIKKVIKKKLNNIYHLRIEYPE</sequence>